<dbReference type="Gene3D" id="1.10.533.10">
    <property type="entry name" value="Death Domain, Fas"/>
    <property type="match status" value="1"/>
</dbReference>
<dbReference type="SUPFAM" id="SSF47986">
    <property type="entry name" value="DEATH domain"/>
    <property type="match status" value="1"/>
</dbReference>
<dbReference type="EMBL" id="JBHFQA010000017">
    <property type="protein sequence ID" value="KAL2084310.1"/>
    <property type="molecule type" value="Genomic_DNA"/>
</dbReference>
<name>A0ABD1JCJ2_9TELE</name>
<keyword evidence="4" id="KW-1185">Reference proteome</keyword>
<dbReference type="PROSITE" id="PS50209">
    <property type="entry name" value="CARD"/>
    <property type="match status" value="1"/>
</dbReference>
<evidence type="ECO:0000313" key="4">
    <source>
        <dbReference type="Proteomes" id="UP001591681"/>
    </source>
</evidence>
<organism evidence="3 4">
    <name type="scientific">Coilia grayii</name>
    <name type="common">Gray's grenadier anchovy</name>
    <dbReference type="NCBI Taxonomy" id="363190"/>
    <lineage>
        <taxon>Eukaryota</taxon>
        <taxon>Metazoa</taxon>
        <taxon>Chordata</taxon>
        <taxon>Craniata</taxon>
        <taxon>Vertebrata</taxon>
        <taxon>Euteleostomi</taxon>
        <taxon>Actinopterygii</taxon>
        <taxon>Neopterygii</taxon>
        <taxon>Teleostei</taxon>
        <taxon>Clupei</taxon>
        <taxon>Clupeiformes</taxon>
        <taxon>Clupeoidei</taxon>
        <taxon>Engraulidae</taxon>
        <taxon>Coilinae</taxon>
        <taxon>Coilia</taxon>
    </lineage>
</organism>
<reference evidence="3 4" key="1">
    <citation type="submission" date="2024-09" db="EMBL/GenBank/DDBJ databases">
        <title>A chromosome-level genome assembly of Gray's grenadier anchovy, Coilia grayii.</title>
        <authorList>
            <person name="Fu Z."/>
        </authorList>
    </citation>
    <scope>NUCLEOTIDE SEQUENCE [LARGE SCALE GENOMIC DNA]</scope>
    <source>
        <strain evidence="3">G4</strain>
        <tissue evidence="3">Muscle</tissue>
    </source>
</reference>
<feature type="compositionally biased region" description="Acidic residues" evidence="1">
    <location>
        <begin position="244"/>
        <end position="255"/>
    </location>
</feature>
<dbReference type="InterPro" id="IPR001315">
    <property type="entry name" value="CARD"/>
</dbReference>
<comment type="caution">
    <text evidence="3">The sequence shown here is derived from an EMBL/GenBank/DDBJ whole genome shotgun (WGS) entry which is preliminary data.</text>
</comment>
<dbReference type="AlphaFoldDB" id="A0ABD1JCJ2"/>
<feature type="domain" description="CARD" evidence="2">
    <location>
        <begin position="18"/>
        <end position="102"/>
    </location>
</feature>
<dbReference type="CDD" id="cd01671">
    <property type="entry name" value="CARD"/>
    <property type="match status" value="1"/>
</dbReference>
<proteinExistence type="predicted"/>
<protein>
    <recommendedName>
        <fullName evidence="2">CARD domain-containing protein</fullName>
    </recommendedName>
</protein>
<evidence type="ECO:0000256" key="1">
    <source>
        <dbReference type="SAM" id="MobiDB-lite"/>
    </source>
</evidence>
<gene>
    <name evidence="3" type="ORF">ACEWY4_019828</name>
</gene>
<evidence type="ECO:0000313" key="3">
    <source>
        <dbReference type="EMBL" id="KAL2084310.1"/>
    </source>
</evidence>
<dbReference type="Proteomes" id="UP001591681">
    <property type="component" value="Unassembled WGS sequence"/>
</dbReference>
<evidence type="ECO:0000259" key="2">
    <source>
        <dbReference type="PROSITE" id="PS50209"/>
    </source>
</evidence>
<dbReference type="Pfam" id="PF00619">
    <property type="entry name" value="CARD"/>
    <property type="match status" value="1"/>
</dbReference>
<sequence>MELPISRSGVVISPEKRLRGHLLTLSKSLPLCLVEKMTANLFHTRTITGHEVEIIVSQPTESQKASHLIQIVLRKGRKACELFYQCLGECCPALYGKLTGTPATTSNAVYDSSVPLNTINKQPAKHTSVAMSGVYPDMPTSHCCSSPERKFTPYAPAYVINIHNSVLCHCVIGNHSSQTISTERDQLLHQRQHFSLQDTRRTSLIYDQQGAAEISGEPHIQVQDSHMEYVIIGDQSSMVVNSVESEEDEEGEDNEEYQHSSDTST</sequence>
<accession>A0ABD1JCJ2</accession>
<dbReference type="InterPro" id="IPR011029">
    <property type="entry name" value="DEATH-like_dom_sf"/>
</dbReference>
<feature type="region of interest" description="Disordered" evidence="1">
    <location>
        <begin position="239"/>
        <end position="265"/>
    </location>
</feature>